<name>A0AA35S7V0_GEOBA</name>
<organism evidence="1 2">
    <name type="scientific">Geodia barretti</name>
    <name type="common">Barrett's horny sponge</name>
    <dbReference type="NCBI Taxonomy" id="519541"/>
    <lineage>
        <taxon>Eukaryota</taxon>
        <taxon>Metazoa</taxon>
        <taxon>Porifera</taxon>
        <taxon>Demospongiae</taxon>
        <taxon>Heteroscleromorpha</taxon>
        <taxon>Tetractinellida</taxon>
        <taxon>Astrophorina</taxon>
        <taxon>Geodiidae</taxon>
        <taxon>Geodia</taxon>
    </lineage>
</organism>
<dbReference type="AlphaFoldDB" id="A0AA35S7V0"/>
<comment type="caution">
    <text evidence="1">The sequence shown here is derived from an EMBL/GenBank/DDBJ whole genome shotgun (WGS) entry which is preliminary data.</text>
</comment>
<dbReference type="Proteomes" id="UP001174909">
    <property type="component" value="Unassembled WGS sequence"/>
</dbReference>
<sequence>LVCVLDKTLSGLVPLFVTRSTVLIPSAGSPSLTSPLRSSKIELLEQQSQQHYYIV</sequence>
<evidence type="ECO:0000313" key="2">
    <source>
        <dbReference type="Proteomes" id="UP001174909"/>
    </source>
</evidence>
<keyword evidence="2" id="KW-1185">Reference proteome</keyword>
<reference evidence="1" key="1">
    <citation type="submission" date="2023-03" db="EMBL/GenBank/DDBJ databases">
        <authorList>
            <person name="Steffen K."/>
            <person name="Cardenas P."/>
        </authorList>
    </citation>
    <scope>NUCLEOTIDE SEQUENCE</scope>
</reference>
<feature type="non-terminal residue" evidence="1">
    <location>
        <position position="1"/>
    </location>
</feature>
<dbReference type="EMBL" id="CASHTH010002118">
    <property type="protein sequence ID" value="CAI8025078.1"/>
    <property type="molecule type" value="Genomic_DNA"/>
</dbReference>
<gene>
    <name evidence="1" type="ORF">GBAR_LOCUS14511</name>
</gene>
<protein>
    <submittedName>
        <fullName evidence="1">Uncharacterized protein</fullName>
    </submittedName>
</protein>
<proteinExistence type="predicted"/>
<evidence type="ECO:0000313" key="1">
    <source>
        <dbReference type="EMBL" id="CAI8025078.1"/>
    </source>
</evidence>
<accession>A0AA35S7V0</accession>